<protein>
    <recommendedName>
        <fullName evidence="3">Serpin domain-containing protein</fullName>
    </recommendedName>
</protein>
<evidence type="ECO:0000313" key="4">
    <source>
        <dbReference type="EMBL" id="KAH8020562.1"/>
    </source>
</evidence>
<dbReference type="Pfam" id="PF00079">
    <property type="entry name" value="Serpin"/>
    <property type="match status" value="1"/>
</dbReference>
<accession>A0A9J6DEX3</accession>
<reference evidence="4" key="1">
    <citation type="journal article" date="2020" name="Cell">
        <title>Large-Scale Comparative Analyses of Tick Genomes Elucidate Their Genetic Diversity and Vector Capacities.</title>
        <authorList>
            <consortium name="Tick Genome and Microbiome Consortium (TIGMIC)"/>
            <person name="Jia N."/>
            <person name="Wang J."/>
            <person name="Shi W."/>
            <person name="Du L."/>
            <person name="Sun Y."/>
            <person name="Zhan W."/>
            <person name="Jiang J.F."/>
            <person name="Wang Q."/>
            <person name="Zhang B."/>
            <person name="Ji P."/>
            <person name="Bell-Sakyi L."/>
            <person name="Cui X.M."/>
            <person name="Yuan T.T."/>
            <person name="Jiang B.G."/>
            <person name="Yang W.F."/>
            <person name="Lam T.T."/>
            <person name="Chang Q.C."/>
            <person name="Ding S.J."/>
            <person name="Wang X.J."/>
            <person name="Zhu J.G."/>
            <person name="Ruan X.D."/>
            <person name="Zhao L."/>
            <person name="Wei J.T."/>
            <person name="Ye R.Z."/>
            <person name="Que T.C."/>
            <person name="Du C.H."/>
            <person name="Zhou Y.H."/>
            <person name="Cheng J.X."/>
            <person name="Dai P.F."/>
            <person name="Guo W.B."/>
            <person name="Han X.H."/>
            <person name="Huang E.J."/>
            <person name="Li L.F."/>
            <person name="Wei W."/>
            <person name="Gao Y.C."/>
            <person name="Liu J.Z."/>
            <person name="Shao H.Z."/>
            <person name="Wang X."/>
            <person name="Wang C.C."/>
            <person name="Yang T.C."/>
            <person name="Huo Q.B."/>
            <person name="Li W."/>
            <person name="Chen H.Y."/>
            <person name="Chen S.E."/>
            <person name="Zhou L.G."/>
            <person name="Ni X.B."/>
            <person name="Tian J.H."/>
            <person name="Sheng Y."/>
            <person name="Liu T."/>
            <person name="Pan Y.S."/>
            <person name="Xia L.Y."/>
            <person name="Li J."/>
            <person name="Zhao F."/>
            <person name="Cao W.C."/>
        </authorList>
    </citation>
    <scope>NUCLEOTIDE SEQUENCE</scope>
    <source>
        <strain evidence="4">Rmic-2018</strain>
    </source>
</reference>
<evidence type="ECO:0000313" key="5">
    <source>
        <dbReference type="Proteomes" id="UP000821866"/>
    </source>
</evidence>
<dbReference type="InterPro" id="IPR023795">
    <property type="entry name" value="Serpin_CS"/>
</dbReference>
<dbReference type="AlphaFoldDB" id="A0A9J6DEX3"/>
<dbReference type="InterPro" id="IPR023796">
    <property type="entry name" value="Serpin_dom"/>
</dbReference>
<dbReference type="Gene3D" id="3.30.497.10">
    <property type="entry name" value="Antithrombin, subunit I, domain 2"/>
    <property type="match status" value="1"/>
</dbReference>
<dbReference type="EMBL" id="JABSTU010000009">
    <property type="protein sequence ID" value="KAH8020562.1"/>
    <property type="molecule type" value="Genomic_DNA"/>
</dbReference>
<gene>
    <name evidence="4" type="ORF">HPB51_002511</name>
</gene>
<keyword evidence="5" id="KW-1185">Reference proteome</keyword>
<sequence length="214" mass="23850">MRRTGVLPYSYYHDLDADVVCLPYADGALSMALIAQRSSCSGSLKLTPDAVRGFVHGAVETLVTLHFPKFQLSTSFDMTDVINSVASANNYDSERLRFLHLRQEGRFSVDEGHWPAVSSERTSYAGAPVTVVVNKPFYFVITDKTSDLVLYAGKVDLTVSVLLSVRRSSQLDGWLLALETRRKGADSTKKRRLTRLRLAISGAYIEETFSQDKF</sequence>
<dbReference type="InterPro" id="IPR042178">
    <property type="entry name" value="Serpin_sf_1"/>
</dbReference>
<keyword evidence="1" id="KW-0646">Protease inhibitor</keyword>
<dbReference type="InterPro" id="IPR042185">
    <property type="entry name" value="Serpin_sf_2"/>
</dbReference>
<dbReference type="SUPFAM" id="SSF56574">
    <property type="entry name" value="Serpins"/>
    <property type="match status" value="1"/>
</dbReference>
<keyword evidence="2" id="KW-0722">Serine protease inhibitor</keyword>
<dbReference type="PROSITE" id="PS00284">
    <property type="entry name" value="SERPIN"/>
    <property type="match status" value="1"/>
</dbReference>
<evidence type="ECO:0000259" key="3">
    <source>
        <dbReference type="Pfam" id="PF00079"/>
    </source>
</evidence>
<dbReference type="InterPro" id="IPR036186">
    <property type="entry name" value="Serpin_sf"/>
</dbReference>
<proteinExistence type="predicted"/>
<evidence type="ECO:0000256" key="1">
    <source>
        <dbReference type="ARBA" id="ARBA00022690"/>
    </source>
</evidence>
<name>A0A9J6DEX3_RHIMP</name>
<dbReference type="Gene3D" id="2.30.39.10">
    <property type="entry name" value="Alpha-1-antitrypsin, domain 1"/>
    <property type="match status" value="1"/>
</dbReference>
<dbReference type="Proteomes" id="UP000821866">
    <property type="component" value="Chromosome 7"/>
</dbReference>
<comment type="caution">
    <text evidence="4">The sequence shown here is derived from an EMBL/GenBank/DDBJ whole genome shotgun (WGS) entry which is preliminary data.</text>
</comment>
<organism evidence="4 5">
    <name type="scientific">Rhipicephalus microplus</name>
    <name type="common">Cattle tick</name>
    <name type="synonym">Boophilus microplus</name>
    <dbReference type="NCBI Taxonomy" id="6941"/>
    <lineage>
        <taxon>Eukaryota</taxon>
        <taxon>Metazoa</taxon>
        <taxon>Ecdysozoa</taxon>
        <taxon>Arthropoda</taxon>
        <taxon>Chelicerata</taxon>
        <taxon>Arachnida</taxon>
        <taxon>Acari</taxon>
        <taxon>Parasitiformes</taxon>
        <taxon>Ixodida</taxon>
        <taxon>Ixodoidea</taxon>
        <taxon>Ixodidae</taxon>
        <taxon>Rhipicephalinae</taxon>
        <taxon>Rhipicephalus</taxon>
        <taxon>Boophilus</taxon>
    </lineage>
</organism>
<evidence type="ECO:0000256" key="2">
    <source>
        <dbReference type="ARBA" id="ARBA00022900"/>
    </source>
</evidence>
<dbReference type="GO" id="GO:0004867">
    <property type="term" value="F:serine-type endopeptidase inhibitor activity"/>
    <property type="evidence" value="ECO:0007669"/>
    <property type="project" value="UniProtKB-KW"/>
</dbReference>
<reference evidence="4" key="2">
    <citation type="submission" date="2021-09" db="EMBL/GenBank/DDBJ databases">
        <authorList>
            <person name="Jia N."/>
            <person name="Wang J."/>
            <person name="Shi W."/>
            <person name="Du L."/>
            <person name="Sun Y."/>
            <person name="Zhan W."/>
            <person name="Jiang J."/>
            <person name="Wang Q."/>
            <person name="Zhang B."/>
            <person name="Ji P."/>
            <person name="Sakyi L.B."/>
            <person name="Cui X."/>
            <person name="Yuan T."/>
            <person name="Jiang B."/>
            <person name="Yang W."/>
            <person name="Lam T.T.-Y."/>
            <person name="Chang Q."/>
            <person name="Ding S."/>
            <person name="Wang X."/>
            <person name="Zhu J."/>
            <person name="Ruan X."/>
            <person name="Zhao L."/>
            <person name="Wei J."/>
            <person name="Que T."/>
            <person name="Du C."/>
            <person name="Cheng J."/>
            <person name="Dai P."/>
            <person name="Han X."/>
            <person name="Huang E."/>
            <person name="Gao Y."/>
            <person name="Liu J."/>
            <person name="Shao H."/>
            <person name="Ye R."/>
            <person name="Li L."/>
            <person name="Wei W."/>
            <person name="Wang X."/>
            <person name="Wang C."/>
            <person name="Huo Q."/>
            <person name="Li W."/>
            <person name="Guo W."/>
            <person name="Chen H."/>
            <person name="Chen S."/>
            <person name="Zhou L."/>
            <person name="Zhou L."/>
            <person name="Ni X."/>
            <person name="Tian J."/>
            <person name="Zhou Y."/>
            <person name="Sheng Y."/>
            <person name="Liu T."/>
            <person name="Pan Y."/>
            <person name="Xia L."/>
            <person name="Li J."/>
            <person name="Zhao F."/>
            <person name="Cao W."/>
        </authorList>
    </citation>
    <scope>NUCLEOTIDE SEQUENCE</scope>
    <source>
        <strain evidence="4">Rmic-2018</strain>
        <tissue evidence="4">Larvae</tissue>
    </source>
</reference>
<feature type="domain" description="Serpin" evidence="3">
    <location>
        <begin position="1"/>
        <end position="155"/>
    </location>
</feature>